<organism evidence="2">
    <name type="scientific">bioreactor metagenome</name>
    <dbReference type="NCBI Taxonomy" id="1076179"/>
    <lineage>
        <taxon>unclassified sequences</taxon>
        <taxon>metagenomes</taxon>
        <taxon>ecological metagenomes</taxon>
    </lineage>
</organism>
<reference evidence="2" key="1">
    <citation type="submission" date="2019-08" db="EMBL/GenBank/DDBJ databases">
        <authorList>
            <person name="Kucharzyk K."/>
            <person name="Murdoch R.W."/>
            <person name="Higgins S."/>
            <person name="Loffler F."/>
        </authorList>
    </citation>
    <scope>NUCLEOTIDE SEQUENCE</scope>
</reference>
<accession>A0A645FWN4</accession>
<feature type="transmembrane region" description="Helical" evidence="1">
    <location>
        <begin position="24"/>
        <end position="52"/>
    </location>
</feature>
<gene>
    <name evidence="2" type="ORF">SDC9_163692</name>
</gene>
<dbReference type="EMBL" id="VSSQ01063294">
    <property type="protein sequence ID" value="MPN16353.1"/>
    <property type="molecule type" value="Genomic_DNA"/>
</dbReference>
<evidence type="ECO:0000313" key="2">
    <source>
        <dbReference type="EMBL" id="MPN16353.1"/>
    </source>
</evidence>
<feature type="transmembrane region" description="Helical" evidence="1">
    <location>
        <begin position="92"/>
        <end position="114"/>
    </location>
</feature>
<evidence type="ECO:0000256" key="1">
    <source>
        <dbReference type="SAM" id="Phobius"/>
    </source>
</evidence>
<protein>
    <submittedName>
        <fullName evidence="2">Uncharacterized protein</fullName>
    </submittedName>
</protein>
<comment type="caution">
    <text evidence="2">The sequence shown here is derived from an EMBL/GenBank/DDBJ whole genome shotgun (WGS) entry which is preliminary data.</text>
</comment>
<sequence length="134" mass="15036">MPAALGVELIAGLNFMNILPPMPYGGAIVFGLALIALGVMLFLFAFYCFAFLRQMVRASLRWRKNMVGDEALPLLPLSPQFSPKTRRGLRSVMLWAVLIFGITFIVGFTILVLYTHSFGFWHALGWFGYPPTVY</sequence>
<proteinExistence type="predicted"/>
<keyword evidence="1" id="KW-1133">Transmembrane helix</keyword>
<keyword evidence="1" id="KW-0812">Transmembrane</keyword>
<name>A0A645FWN4_9ZZZZ</name>
<dbReference type="AlphaFoldDB" id="A0A645FWN4"/>
<keyword evidence="1" id="KW-0472">Membrane</keyword>